<keyword evidence="1" id="KW-0175">Coiled coil</keyword>
<evidence type="ECO:0000313" key="3">
    <source>
        <dbReference type="Proteomes" id="UP000657918"/>
    </source>
</evidence>
<comment type="caution">
    <text evidence="2">The sequence shown here is derived from an EMBL/GenBank/DDBJ whole genome shotgun (WGS) entry which is preliminary data.</text>
</comment>
<feature type="coiled-coil region" evidence="1">
    <location>
        <begin position="200"/>
        <end position="241"/>
    </location>
</feature>
<feature type="coiled-coil region" evidence="1">
    <location>
        <begin position="38"/>
        <end position="100"/>
    </location>
</feature>
<organism evidence="2 3">
    <name type="scientific">Salix dunnii</name>
    <dbReference type="NCBI Taxonomy" id="1413687"/>
    <lineage>
        <taxon>Eukaryota</taxon>
        <taxon>Viridiplantae</taxon>
        <taxon>Streptophyta</taxon>
        <taxon>Embryophyta</taxon>
        <taxon>Tracheophyta</taxon>
        <taxon>Spermatophyta</taxon>
        <taxon>Magnoliopsida</taxon>
        <taxon>eudicotyledons</taxon>
        <taxon>Gunneridae</taxon>
        <taxon>Pentapetalae</taxon>
        <taxon>rosids</taxon>
        <taxon>fabids</taxon>
        <taxon>Malpighiales</taxon>
        <taxon>Salicaceae</taxon>
        <taxon>Saliceae</taxon>
        <taxon>Salix</taxon>
    </lineage>
</organism>
<gene>
    <name evidence="2" type="ORF">SADUNF_Sadunf08G0156500</name>
</gene>
<accession>A0A835K0K7</accession>
<name>A0A835K0K7_9ROSI</name>
<dbReference type="EMBL" id="JADGMS010000008">
    <property type="protein sequence ID" value="KAF9677905.1"/>
    <property type="molecule type" value="Genomic_DNA"/>
</dbReference>
<protein>
    <submittedName>
        <fullName evidence="2">Uncharacterized protein</fullName>
    </submittedName>
</protein>
<reference evidence="2 3" key="1">
    <citation type="submission" date="2020-10" db="EMBL/GenBank/DDBJ databases">
        <title>Plant Genome Project.</title>
        <authorList>
            <person name="Zhang R.-G."/>
        </authorList>
    </citation>
    <scope>NUCLEOTIDE SEQUENCE [LARGE SCALE GENOMIC DNA]</scope>
    <source>
        <strain evidence="2">FAFU-HL-1</strain>
        <tissue evidence="2">Leaf</tissue>
    </source>
</reference>
<proteinExistence type="predicted"/>
<evidence type="ECO:0000256" key="1">
    <source>
        <dbReference type="SAM" id="Coils"/>
    </source>
</evidence>
<dbReference type="AlphaFoldDB" id="A0A835K0K7"/>
<keyword evidence="3" id="KW-1185">Reference proteome</keyword>
<dbReference type="OrthoDB" id="1923550at2759"/>
<dbReference type="Proteomes" id="UP000657918">
    <property type="component" value="Chromosome 8"/>
</dbReference>
<evidence type="ECO:0000313" key="2">
    <source>
        <dbReference type="EMBL" id="KAF9677905.1"/>
    </source>
</evidence>
<sequence>MELLKLSKFKLQLQALAIEVGGLREREQSATEQCRILIQKQKQTDEEYRRQLQEFQSELASSNESRQKLQRKVSYLQNDNALLEDKNKDLKGTIQSLLQSKESFVNSYQELTCEMKRSIEAGDRKLIVLSEKINSHLSLFDSIEREALSIKQLVDKAQLLVSEKEEVGIVLLTCLQISVAGLRSKMDKVSAFENVFFERIRNLENRLKGDEDEFRRKDRIISELEEQLEVAKLNNRSQTQIEEISI</sequence>